<evidence type="ECO:0000256" key="13">
    <source>
        <dbReference type="ARBA" id="ARBA00023136"/>
    </source>
</evidence>
<evidence type="ECO:0000256" key="1">
    <source>
        <dbReference type="ARBA" id="ARBA00000085"/>
    </source>
</evidence>
<dbReference type="InterPro" id="IPR004358">
    <property type="entry name" value="Sig_transdc_His_kin-like_C"/>
</dbReference>
<dbReference type="SMART" id="SM00387">
    <property type="entry name" value="HATPase_c"/>
    <property type="match status" value="1"/>
</dbReference>
<dbReference type="SUPFAM" id="SSF55874">
    <property type="entry name" value="ATPase domain of HSP90 chaperone/DNA topoisomerase II/histidine kinase"/>
    <property type="match status" value="1"/>
</dbReference>
<evidence type="ECO:0000256" key="11">
    <source>
        <dbReference type="ARBA" id="ARBA00022989"/>
    </source>
</evidence>
<evidence type="ECO:0000256" key="14">
    <source>
        <dbReference type="PROSITE-ProRule" id="PRU00169"/>
    </source>
</evidence>
<keyword evidence="8" id="KW-0547">Nucleotide-binding</keyword>
<sequence>MRLFDRLLPRWPLILAAVFCAYIFILLWNVYTSQDLLRLAADARLVADSQRRSAAISDFLAERRNAVAELAESHDINAYLINRALGMSLQYGLNANLDAIDAHFRQKVAKKKLRGMPIYSRIVYQDETGAILSDLQPSAPPVSLPPGFEHEVKVIIDSAQRQIVTSAPVVYKGMPSGVVVTVGDLRQLAWLLISSGTGGEAGEPYQELLLSADGLDIPAPESRIAPDRAFARALVQLPENTLVPVRDMTDGSTTFADSLALRTTVEGTPLSLVTLIAERSVYGHMRSRAFLYSLSIVPFILIFAAIVIDRLRLRAIKLQAEYIESDRLRHELEHHNRELSVEIARREALESELRENTARLEEMTVALRRSAEKAEEASRAKSDFMATMSHEIRTPMNGILGMTELALETPLTDEQRDCLNLVKLSADGLLTIINDILDFSKIEAGKLSVEAIDFNLHGLINEVMKTLAVKAEEKHLELLCQIVPGVPQRVFGDPGRLRQILINLINNAIKFTASGEVVLRVLLEETLGERINLHFSVRDTGIGIPREHQQRIFDAFSQQDSSTTRRFGGTGLGLTISRRLAELMGGRIWMESQTGVGSTFHVTLWLGLSQREVVAPPPQDLHGKRVLLVDDNATNRRVLSGLVLQWGMHPTEAEDGVEALKILEANASTPFDLLLIDYHMPRMDGFELTAALKQDPRLRGLKMIMLSSASIRGHGARCRELGIDAFLTKPVAQHELLESIHTLLGRTCLGDAPSPLITRHSLREERVVLKILLAEDNAVNQKLMLTLLSKWGHEATLAQNGQEAVDWFARENFDLILMDMQMPVLGGLDATRQIRAREAADPSRPRTPIHALTAAALPEERESGMAAGVDGYLTKPLNKKELLDLLARIKA</sequence>
<dbReference type="PANTHER" id="PTHR45339">
    <property type="entry name" value="HYBRID SIGNAL TRANSDUCTION HISTIDINE KINASE J"/>
    <property type="match status" value="1"/>
</dbReference>
<evidence type="ECO:0000256" key="5">
    <source>
        <dbReference type="ARBA" id="ARBA00022553"/>
    </source>
</evidence>
<proteinExistence type="predicted"/>
<organism evidence="19 20">
    <name type="scientific">Thiobaca trueperi</name>
    <dbReference type="NCBI Taxonomy" id="127458"/>
    <lineage>
        <taxon>Bacteria</taxon>
        <taxon>Pseudomonadati</taxon>
        <taxon>Pseudomonadota</taxon>
        <taxon>Gammaproteobacteria</taxon>
        <taxon>Chromatiales</taxon>
        <taxon>Chromatiaceae</taxon>
        <taxon>Thiobaca</taxon>
    </lineage>
</organism>
<dbReference type="FunFam" id="3.30.565.10:FF:000010">
    <property type="entry name" value="Sensor histidine kinase RcsC"/>
    <property type="match status" value="1"/>
</dbReference>
<dbReference type="SMART" id="SM00388">
    <property type="entry name" value="HisKA"/>
    <property type="match status" value="1"/>
</dbReference>
<dbReference type="OrthoDB" id="5563233at2"/>
<dbReference type="EC" id="2.7.13.3" evidence="3"/>
<evidence type="ECO:0000256" key="2">
    <source>
        <dbReference type="ARBA" id="ARBA00004651"/>
    </source>
</evidence>
<dbReference type="Pfam" id="PF02518">
    <property type="entry name" value="HATPase_c"/>
    <property type="match status" value="1"/>
</dbReference>
<feature type="modified residue" description="4-aspartylphosphate" evidence="14">
    <location>
        <position position="819"/>
    </location>
</feature>
<dbReference type="GO" id="GO:0005886">
    <property type="term" value="C:plasma membrane"/>
    <property type="evidence" value="ECO:0007669"/>
    <property type="project" value="UniProtKB-SubCell"/>
</dbReference>
<dbReference type="SMART" id="SM00448">
    <property type="entry name" value="REC"/>
    <property type="match status" value="2"/>
</dbReference>
<keyword evidence="10" id="KW-0067">ATP-binding</keyword>
<feature type="transmembrane region" description="Helical" evidence="16">
    <location>
        <begin position="289"/>
        <end position="308"/>
    </location>
</feature>
<dbReference type="PROSITE" id="PS50110">
    <property type="entry name" value="RESPONSE_REGULATORY"/>
    <property type="match status" value="2"/>
</dbReference>
<dbReference type="Proteomes" id="UP000295717">
    <property type="component" value="Unassembled WGS sequence"/>
</dbReference>
<protein>
    <recommendedName>
        <fullName evidence="3">histidine kinase</fullName>
        <ecNumber evidence="3">2.7.13.3</ecNumber>
    </recommendedName>
</protein>
<feature type="coiled-coil region" evidence="15">
    <location>
        <begin position="332"/>
        <end position="380"/>
    </location>
</feature>
<dbReference type="CDD" id="cd16922">
    <property type="entry name" value="HATPase_EvgS-ArcB-TorS-like"/>
    <property type="match status" value="1"/>
</dbReference>
<keyword evidence="15" id="KW-0175">Coiled coil</keyword>
<dbReference type="PRINTS" id="PR00344">
    <property type="entry name" value="BCTRLSENSOR"/>
</dbReference>
<evidence type="ECO:0000256" key="4">
    <source>
        <dbReference type="ARBA" id="ARBA00022475"/>
    </source>
</evidence>
<evidence type="ECO:0000259" key="17">
    <source>
        <dbReference type="PROSITE" id="PS50109"/>
    </source>
</evidence>
<dbReference type="SUPFAM" id="SSF47384">
    <property type="entry name" value="Homodimeric domain of signal transducing histidine kinase"/>
    <property type="match status" value="1"/>
</dbReference>
<dbReference type="AlphaFoldDB" id="A0A4R3MTM3"/>
<gene>
    <name evidence="19" type="ORF">EDC35_11115</name>
</gene>
<evidence type="ECO:0000256" key="10">
    <source>
        <dbReference type="ARBA" id="ARBA00022840"/>
    </source>
</evidence>
<keyword evidence="5 14" id="KW-0597">Phosphoprotein</keyword>
<keyword evidence="6" id="KW-0808">Transferase</keyword>
<feature type="domain" description="Response regulatory" evidence="18">
    <location>
        <begin position="770"/>
        <end position="890"/>
    </location>
</feature>
<dbReference type="InterPro" id="IPR011006">
    <property type="entry name" value="CheY-like_superfamily"/>
</dbReference>
<dbReference type="PANTHER" id="PTHR45339:SF1">
    <property type="entry name" value="HYBRID SIGNAL TRANSDUCTION HISTIDINE KINASE J"/>
    <property type="match status" value="1"/>
</dbReference>
<feature type="domain" description="Histidine kinase" evidence="17">
    <location>
        <begin position="387"/>
        <end position="608"/>
    </location>
</feature>
<evidence type="ECO:0000256" key="8">
    <source>
        <dbReference type="ARBA" id="ARBA00022741"/>
    </source>
</evidence>
<name>A0A4R3MTM3_9GAMM</name>
<comment type="caution">
    <text evidence="19">The sequence shown here is derived from an EMBL/GenBank/DDBJ whole genome shotgun (WGS) entry which is preliminary data.</text>
</comment>
<keyword evidence="20" id="KW-1185">Reference proteome</keyword>
<evidence type="ECO:0000256" key="12">
    <source>
        <dbReference type="ARBA" id="ARBA00023012"/>
    </source>
</evidence>
<comment type="catalytic activity">
    <reaction evidence="1">
        <text>ATP + protein L-histidine = ADP + protein N-phospho-L-histidine.</text>
        <dbReference type="EC" id="2.7.13.3"/>
    </reaction>
</comment>
<keyword evidence="7 16" id="KW-0812">Transmembrane</keyword>
<dbReference type="CDD" id="cd00082">
    <property type="entry name" value="HisKA"/>
    <property type="match status" value="1"/>
</dbReference>
<dbReference type="SUPFAM" id="SSF52172">
    <property type="entry name" value="CheY-like"/>
    <property type="match status" value="2"/>
</dbReference>
<reference evidence="19 20" key="1">
    <citation type="submission" date="2019-03" db="EMBL/GenBank/DDBJ databases">
        <title>Genomic Encyclopedia of Type Strains, Phase IV (KMG-IV): sequencing the most valuable type-strain genomes for metagenomic binning, comparative biology and taxonomic classification.</title>
        <authorList>
            <person name="Goeker M."/>
        </authorList>
    </citation>
    <scope>NUCLEOTIDE SEQUENCE [LARGE SCALE GENOMIC DNA]</scope>
    <source>
        <strain evidence="19 20">DSM 13587</strain>
    </source>
</reference>
<keyword evidence="13 16" id="KW-0472">Membrane</keyword>
<feature type="transmembrane region" description="Helical" evidence="16">
    <location>
        <begin position="12"/>
        <end position="31"/>
    </location>
</feature>
<evidence type="ECO:0000256" key="7">
    <source>
        <dbReference type="ARBA" id="ARBA00022692"/>
    </source>
</evidence>
<dbReference type="Pfam" id="PF00072">
    <property type="entry name" value="Response_reg"/>
    <property type="match status" value="2"/>
</dbReference>
<feature type="domain" description="Response regulatory" evidence="18">
    <location>
        <begin position="625"/>
        <end position="744"/>
    </location>
</feature>
<evidence type="ECO:0000256" key="9">
    <source>
        <dbReference type="ARBA" id="ARBA00022777"/>
    </source>
</evidence>
<dbReference type="InterPro" id="IPR005467">
    <property type="entry name" value="His_kinase_dom"/>
</dbReference>
<keyword evidence="9 19" id="KW-0418">Kinase</keyword>
<evidence type="ECO:0000256" key="15">
    <source>
        <dbReference type="SAM" id="Coils"/>
    </source>
</evidence>
<dbReference type="GO" id="GO:0000155">
    <property type="term" value="F:phosphorelay sensor kinase activity"/>
    <property type="evidence" value="ECO:0007669"/>
    <property type="project" value="InterPro"/>
</dbReference>
<keyword evidence="11 16" id="KW-1133">Transmembrane helix</keyword>
<feature type="modified residue" description="4-aspartylphosphate" evidence="14">
    <location>
        <position position="677"/>
    </location>
</feature>
<dbReference type="InterPro" id="IPR036890">
    <property type="entry name" value="HATPase_C_sf"/>
</dbReference>
<dbReference type="InterPro" id="IPR001789">
    <property type="entry name" value="Sig_transdc_resp-reg_receiver"/>
</dbReference>
<dbReference type="Gene3D" id="3.30.565.10">
    <property type="entry name" value="Histidine kinase-like ATPase, C-terminal domain"/>
    <property type="match status" value="1"/>
</dbReference>
<dbReference type="Gene3D" id="1.10.287.130">
    <property type="match status" value="1"/>
</dbReference>
<accession>A0A4R3MTM3</accession>
<dbReference type="InterPro" id="IPR003661">
    <property type="entry name" value="HisK_dim/P_dom"/>
</dbReference>
<evidence type="ECO:0000256" key="6">
    <source>
        <dbReference type="ARBA" id="ARBA00022679"/>
    </source>
</evidence>
<dbReference type="Gene3D" id="3.40.50.2300">
    <property type="match status" value="2"/>
</dbReference>
<evidence type="ECO:0000256" key="16">
    <source>
        <dbReference type="SAM" id="Phobius"/>
    </source>
</evidence>
<evidence type="ECO:0000256" key="3">
    <source>
        <dbReference type="ARBA" id="ARBA00012438"/>
    </source>
</evidence>
<keyword evidence="12" id="KW-0902">Two-component regulatory system</keyword>
<dbReference type="Pfam" id="PF00512">
    <property type="entry name" value="HisKA"/>
    <property type="match status" value="1"/>
</dbReference>
<evidence type="ECO:0000313" key="20">
    <source>
        <dbReference type="Proteomes" id="UP000295717"/>
    </source>
</evidence>
<dbReference type="InterPro" id="IPR003594">
    <property type="entry name" value="HATPase_dom"/>
</dbReference>
<evidence type="ECO:0000313" key="19">
    <source>
        <dbReference type="EMBL" id="TCT18816.1"/>
    </source>
</evidence>
<keyword evidence="4" id="KW-1003">Cell membrane</keyword>
<dbReference type="GO" id="GO:0005524">
    <property type="term" value="F:ATP binding"/>
    <property type="evidence" value="ECO:0007669"/>
    <property type="project" value="UniProtKB-KW"/>
</dbReference>
<dbReference type="CDD" id="cd17546">
    <property type="entry name" value="REC_hyHK_CKI1_RcsC-like"/>
    <property type="match status" value="2"/>
</dbReference>
<dbReference type="FunFam" id="1.10.287.130:FF:000003">
    <property type="entry name" value="Histidine kinase"/>
    <property type="match status" value="1"/>
</dbReference>
<comment type="subcellular location">
    <subcellularLocation>
        <location evidence="2">Cell membrane</location>
        <topology evidence="2">Multi-pass membrane protein</topology>
    </subcellularLocation>
</comment>
<dbReference type="InterPro" id="IPR036097">
    <property type="entry name" value="HisK_dim/P_sf"/>
</dbReference>
<dbReference type="RefSeq" id="WP_132978430.1">
    <property type="nucleotide sequence ID" value="NZ_SMAO01000011.1"/>
</dbReference>
<dbReference type="PROSITE" id="PS50109">
    <property type="entry name" value="HIS_KIN"/>
    <property type="match status" value="1"/>
</dbReference>
<evidence type="ECO:0000259" key="18">
    <source>
        <dbReference type="PROSITE" id="PS50110"/>
    </source>
</evidence>
<dbReference type="EMBL" id="SMAO01000011">
    <property type="protein sequence ID" value="TCT18816.1"/>
    <property type="molecule type" value="Genomic_DNA"/>
</dbReference>